<dbReference type="GeneID" id="55612940"/>
<keyword evidence="2" id="KW-1185">Reference proteome</keyword>
<dbReference type="EMBL" id="MK061412">
    <property type="protein sequence ID" value="AZU97295.1"/>
    <property type="molecule type" value="Genomic_DNA"/>
</dbReference>
<sequence>MIDPTQFERIEVRCARRHPMGGEYGPFRVVGITNSGDSIFEGDGDSETVLYEDIPTKQIANKVLDVYLTDYVKDRYFSGYMDC</sequence>
<proteinExistence type="predicted"/>
<organism evidence="1 2">
    <name type="scientific">Streptomyces phage Gilson</name>
    <dbReference type="NCBI Taxonomy" id="2488789"/>
    <lineage>
        <taxon>Viruses</taxon>
        <taxon>Duplodnaviria</taxon>
        <taxon>Heunggongvirae</taxon>
        <taxon>Uroviricota</taxon>
        <taxon>Caudoviricetes</taxon>
        <taxon>Stanwilliamsviridae</taxon>
        <taxon>Loccivirinae</taxon>
        <taxon>Gilsonvirus</taxon>
        <taxon>Gilsonvirus gilson</taxon>
    </lineage>
</organism>
<name>A0A3Q9R515_9CAUD</name>
<dbReference type="RefSeq" id="YP_009842680.1">
    <property type="nucleotide sequence ID" value="NC_048742.1"/>
</dbReference>
<evidence type="ECO:0000313" key="1">
    <source>
        <dbReference type="EMBL" id="AZU97295.1"/>
    </source>
</evidence>
<gene>
    <name evidence="1" type="primary">250</name>
    <name evidence="1" type="ORF">SEA_GILSON_250</name>
</gene>
<evidence type="ECO:0000313" key="2">
    <source>
        <dbReference type="Proteomes" id="UP000284334"/>
    </source>
</evidence>
<accession>A0A3Q9R515</accession>
<reference evidence="1 2" key="1">
    <citation type="submission" date="2018-10" db="EMBL/GenBank/DDBJ databases">
        <authorList>
            <person name="Soria N.A."/>
            <person name="Batley M.G."/>
            <person name="Hanafy A."/>
            <person name="Singh N."/>
            <person name="Shaffer C.D."/>
            <person name="Weston-Hafer K.A."/>
            <person name="Russell D.A."/>
            <person name="Pope W.H."/>
            <person name="Jacobs-Sera D."/>
            <person name="Hendrix R.W."/>
            <person name="Hatfull G.F."/>
        </authorList>
    </citation>
    <scope>NUCLEOTIDE SEQUENCE [LARGE SCALE GENOMIC DNA]</scope>
</reference>
<dbReference type="Proteomes" id="UP000284334">
    <property type="component" value="Segment"/>
</dbReference>
<protein>
    <submittedName>
        <fullName evidence="1">Uncharacterized protein</fullName>
    </submittedName>
</protein>
<dbReference type="KEGG" id="vg:55612940"/>